<gene>
    <name evidence="3" type="ORF">COMA1_10555</name>
</gene>
<dbReference type="PANTHER" id="PTHR21666">
    <property type="entry name" value="PEPTIDASE-RELATED"/>
    <property type="match status" value="1"/>
</dbReference>
<dbReference type="RefSeq" id="WP_090743362.1">
    <property type="nucleotide sequence ID" value="NZ_CZQA01000001.1"/>
</dbReference>
<accession>A0A0S4L6T9</accession>
<feature type="region of interest" description="Disordered" evidence="1">
    <location>
        <begin position="45"/>
        <end position="71"/>
    </location>
</feature>
<dbReference type="EMBL" id="CZQA01000001">
    <property type="protein sequence ID" value="CUS32296.1"/>
    <property type="molecule type" value="Genomic_DNA"/>
</dbReference>
<evidence type="ECO:0000313" key="4">
    <source>
        <dbReference type="Proteomes" id="UP000199032"/>
    </source>
</evidence>
<proteinExistence type="predicted"/>
<dbReference type="SUPFAM" id="SSF51261">
    <property type="entry name" value="Duplicated hybrid motif"/>
    <property type="match status" value="1"/>
</dbReference>
<evidence type="ECO:0000256" key="1">
    <source>
        <dbReference type="SAM" id="MobiDB-lite"/>
    </source>
</evidence>
<dbReference type="InterPro" id="IPR011055">
    <property type="entry name" value="Dup_hybrid_motif"/>
</dbReference>
<evidence type="ECO:0000259" key="2">
    <source>
        <dbReference type="Pfam" id="PF01551"/>
    </source>
</evidence>
<dbReference type="Proteomes" id="UP000199032">
    <property type="component" value="Unassembled WGS sequence"/>
</dbReference>
<dbReference type="OrthoDB" id="7594713at2"/>
<organism evidence="3 4">
    <name type="scientific">Candidatus Nitrospira nitrosa</name>
    <dbReference type="NCBI Taxonomy" id="1742972"/>
    <lineage>
        <taxon>Bacteria</taxon>
        <taxon>Pseudomonadati</taxon>
        <taxon>Nitrospirota</taxon>
        <taxon>Nitrospiria</taxon>
        <taxon>Nitrospirales</taxon>
        <taxon>Nitrospiraceae</taxon>
        <taxon>Nitrospira</taxon>
    </lineage>
</organism>
<dbReference type="InterPro" id="IPR016047">
    <property type="entry name" value="M23ase_b-sheet_dom"/>
</dbReference>
<dbReference type="AlphaFoldDB" id="A0A0S4L6T9"/>
<evidence type="ECO:0000313" key="3">
    <source>
        <dbReference type="EMBL" id="CUS32296.1"/>
    </source>
</evidence>
<protein>
    <recommendedName>
        <fullName evidence="2">M23ase beta-sheet core domain-containing protein</fullName>
    </recommendedName>
</protein>
<reference evidence="3 4" key="1">
    <citation type="submission" date="2015-10" db="EMBL/GenBank/DDBJ databases">
        <authorList>
            <person name="Gilbert D.G."/>
        </authorList>
    </citation>
    <scope>NUCLEOTIDE SEQUENCE [LARGE SCALE GENOMIC DNA]</scope>
    <source>
        <strain evidence="3">COMA1</strain>
    </source>
</reference>
<dbReference type="InterPro" id="IPR050570">
    <property type="entry name" value="Cell_wall_metabolism_enzyme"/>
</dbReference>
<dbReference type="CDD" id="cd12797">
    <property type="entry name" value="M23_peptidase"/>
    <property type="match status" value="1"/>
</dbReference>
<dbReference type="GO" id="GO:0004222">
    <property type="term" value="F:metalloendopeptidase activity"/>
    <property type="evidence" value="ECO:0007669"/>
    <property type="project" value="TreeGrafter"/>
</dbReference>
<dbReference type="Pfam" id="PF01551">
    <property type="entry name" value="Peptidase_M23"/>
    <property type="match status" value="1"/>
</dbReference>
<keyword evidence="4" id="KW-1185">Reference proteome</keyword>
<sequence length="460" mass="50028">MNVIVQQSTGWTRLSRAAVGMWCLIAILELGLALRSHAESESASAHSLMAKASKAPEEKQKGQTVPAESNGAAVCEPSAQKAYATCMDGPTPDQDLCLRKADETERQCLTMQGLLPQLGVTEVKVSEGLYRIPYVDGTKVHVNRNFQDHNPPGKIDMVGRGGGPYRIVAAADGEIMYIEDSRDKQQHPKRWLRNAKCFNNFVWIKHDNGEWTKYSHMQLGTTTAKAKRKVGDHVQQGDYLGDEGHVGCAWPAHLHFEVVQPSISNPTVDPASGELELEGDYYQYVRNPRFLGPQGTFTFADGADYVVGGKSGCKKDDDCNDGQYCNAGIDLTKNACLPLKSDNEACEAVGGGHQCKSGKCQYGRCYTPQSVDPGNTCYVNDACKAGQCSDLQGVKGVCVCQNDADCGDTDKYCDRGMDFKLNACRTKLNKGEKCGKAGSVGNDHKCKSGECSGFPKYECK</sequence>
<dbReference type="STRING" id="1742972.COMA1_10555"/>
<name>A0A0S4L6T9_9BACT</name>
<feature type="domain" description="M23ase beta-sheet core" evidence="2">
    <location>
        <begin position="166"/>
        <end position="260"/>
    </location>
</feature>
<dbReference type="PANTHER" id="PTHR21666:SF270">
    <property type="entry name" value="MUREIN HYDROLASE ACTIVATOR ENVC"/>
    <property type="match status" value="1"/>
</dbReference>
<dbReference type="Gene3D" id="2.70.70.10">
    <property type="entry name" value="Glucose Permease (Domain IIA)"/>
    <property type="match status" value="1"/>
</dbReference>